<dbReference type="EMBL" id="POUW01000011">
    <property type="protein sequence ID" value="PNG03208.1"/>
    <property type="molecule type" value="Genomic_DNA"/>
</dbReference>
<protein>
    <submittedName>
        <fullName evidence="1">Uncharacterized protein</fullName>
    </submittedName>
</protein>
<proteinExistence type="predicted"/>
<dbReference type="Proteomes" id="UP000235897">
    <property type="component" value="Unassembled WGS sequence"/>
</dbReference>
<sequence>MTAILYVSNHAAQGDGDDGSLASAQPGRSTWLSFAVETAPTGGGVRSAIVGAVLTAILYAFNHTAQGEWRQGIAS</sequence>
<gene>
    <name evidence="1" type="ORF">CXL00_21830</name>
</gene>
<evidence type="ECO:0000313" key="1">
    <source>
        <dbReference type="EMBL" id="PNG03208.1"/>
    </source>
</evidence>
<reference evidence="1 2" key="1">
    <citation type="submission" date="2018-01" db="EMBL/GenBank/DDBJ databases">
        <title>Denitrification phenotypes of diverse strains of Pseudomonas stutzeri.</title>
        <authorList>
            <person name="Milligan D.A."/>
            <person name="Bergaust L."/>
            <person name="Bakken L.R."/>
            <person name="Frostegard A."/>
        </authorList>
    </citation>
    <scope>NUCLEOTIDE SEQUENCE [LARGE SCALE GENOMIC DNA]</scope>
    <source>
        <strain evidence="1 2">28a3</strain>
    </source>
</reference>
<evidence type="ECO:0000313" key="2">
    <source>
        <dbReference type="Proteomes" id="UP000235897"/>
    </source>
</evidence>
<dbReference type="AlphaFoldDB" id="A0A2N8SL36"/>
<comment type="caution">
    <text evidence="1">The sequence shown here is derived from an EMBL/GenBank/DDBJ whole genome shotgun (WGS) entry which is preliminary data.</text>
</comment>
<accession>A0A2N8SL36</accession>
<name>A0A2N8SL36_STUST</name>
<organism evidence="1 2">
    <name type="scientific">Stutzerimonas stutzeri</name>
    <name type="common">Pseudomonas stutzeri</name>
    <dbReference type="NCBI Taxonomy" id="316"/>
    <lineage>
        <taxon>Bacteria</taxon>
        <taxon>Pseudomonadati</taxon>
        <taxon>Pseudomonadota</taxon>
        <taxon>Gammaproteobacteria</taxon>
        <taxon>Pseudomonadales</taxon>
        <taxon>Pseudomonadaceae</taxon>
        <taxon>Stutzerimonas</taxon>
    </lineage>
</organism>